<gene>
    <name evidence="9" type="ORF">GT019_17975</name>
</gene>
<dbReference type="Pfam" id="PF00528">
    <property type="entry name" value="BPD_transp_1"/>
    <property type="match status" value="1"/>
</dbReference>
<organism evidence="9 10">
    <name type="scientific">Paenibacillus glycinis</name>
    <dbReference type="NCBI Taxonomy" id="2697035"/>
    <lineage>
        <taxon>Bacteria</taxon>
        <taxon>Bacillati</taxon>
        <taxon>Bacillota</taxon>
        <taxon>Bacilli</taxon>
        <taxon>Bacillales</taxon>
        <taxon>Paenibacillaceae</taxon>
        <taxon>Paenibacillus</taxon>
    </lineage>
</organism>
<keyword evidence="6 7" id="KW-0472">Membrane</keyword>
<feature type="transmembrane region" description="Helical" evidence="7">
    <location>
        <begin position="106"/>
        <end position="124"/>
    </location>
</feature>
<keyword evidence="10" id="KW-1185">Reference proteome</keyword>
<dbReference type="CDD" id="cd06261">
    <property type="entry name" value="TM_PBP2"/>
    <property type="match status" value="1"/>
</dbReference>
<feature type="transmembrane region" description="Helical" evidence="7">
    <location>
        <begin position="261"/>
        <end position="283"/>
    </location>
</feature>
<sequence length="294" mass="33162">MHRMMSDKRTIFLMMAPGFAVFFAIVFIPVFVSLFYSFTDWDGISAYRMVGLHNYRELLLHDPVFWKALRNAFLLGGAFLLIQHPLAVATAMILQYCGRAEKALRTILFIPSIISGFVTSKMWVQILSTQFGLLNRLLDAVGLSTWRQDWLGSSSWAIASIIFVAMWQGFGYAFLLYYTGVKGIPQDLHEAARLDGATAWQLNTRIVLPLLQPVIRTSIILAFIAAFKQMDTVYLMTQGGPDNSTQFLATYLYQKAFSINLYGYANAISVLFIIVCLLVTAALNRMGRQEVGEF</sequence>
<dbReference type="EMBL" id="JAAAMV010000015">
    <property type="protein sequence ID" value="NBD25764.1"/>
    <property type="molecule type" value="Genomic_DNA"/>
</dbReference>
<evidence type="ECO:0000259" key="8">
    <source>
        <dbReference type="PROSITE" id="PS50928"/>
    </source>
</evidence>
<name>A0ABW9XSZ1_9BACL</name>
<accession>A0ABW9XSZ1</accession>
<feature type="transmembrane region" description="Helical" evidence="7">
    <location>
        <begin position="72"/>
        <end position="94"/>
    </location>
</feature>
<keyword evidence="5 7" id="KW-1133">Transmembrane helix</keyword>
<dbReference type="SUPFAM" id="SSF161098">
    <property type="entry name" value="MetI-like"/>
    <property type="match status" value="1"/>
</dbReference>
<evidence type="ECO:0000256" key="2">
    <source>
        <dbReference type="ARBA" id="ARBA00022448"/>
    </source>
</evidence>
<dbReference type="Gene3D" id="1.10.3720.10">
    <property type="entry name" value="MetI-like"/>
    <property type="match status" value="1"/>
</dbReference>
<comment type="subcellular location">
    <subcellularLocation>
        <location evidence="1 7">Cell membrane</location>
        <topology evidence="1 7">Multi-pass membrane protein</topology>
    </subcellularLocation>
</comment>
<comment type="caution">
    <text evidence="9">The sequence shown here is derived from an EMBL/GenBank/DDBJ whole genome shotgun (WGS) entry which is preliminary data.</text>
</comment>
<feature type="transmembrane region" description="Helical" evidence="7">
    <location>
        <begin position="156"/>
        <end position="178"/>
    </location>
</feature>
<feature type="transmembrane region" description="Helical" evidence="7">
    <location>
        <begin position="12"/>
        <end position="38"/>
    </location>
</feature>
<dbReference type="RefSeq" id="WP_161744571.1">
    <property type="nucleotide sequence ID" value="NZ_JAAAMV010000015.1"/>
</dbReference>
<dbReference type="PANTHER" id="PTHR30193:SF37">
    <property type="entry name" value="INNER MEMBRANE ABC TRANSPORTER PERMEASE PROTEIN YCJO"/>
    <property type="match status" value="1"/>
</dbReference>
<evidence type="ECO:0000256" key="5">
    <source>
        <dbReference type="ARBA" id="ARBA00022989"/>
    </source>
</evidence>
<dbReference type="InterPro" id="IPR035906">
    <property type="entry name" value="MetI-like_sf"/>
</dbReference>
<dbReference type="PROSITE" id="PS50928">
    <property type="entry name" value="ABC_TM1"/>
    <property type="match status" value="1"/>
</dbReference>
<evidence type="ECO:0000256" key="3">
    <source>
        <dbReference type="ARBA" id="ARBA00022475"/>
    </source>
</evidence>
<evidence type="ECO:0000313" key="9">
    <source>
        <dbReference type="EMBL" id="NBD25764.1"/>
    </source>
</evidence>
<keyword evidence="2 7" id="KW-0813">Transport</keyword>
<evidence type="ECO:0000256" key="1">
    <source>
        <dbReference type="ARBA" id="ARBA00004651"/>
    </source>
</evidence>
<feature type="domain" description="ABC transmembrane type-1" evidence="8">
    <location>
        <begin position="69"/>
        <end position="283"/>
    </location>
</feature>
<feature type="transmembrane region" description="Helical" evidence="7">
    <location>
        <begin position="206"/>
        <end position="227"/>
    </location>
</feature>
<evidence type="ECO:0000256" key="7">
    <source>
        <dbReference type="RuleBase" id="RU363032"/>
    </source>
</evidence>
<evidence type="ECO:0000313" key="10">
    <source>
        <dbReference type="Proteomes" id="UP000665561"/>
    </source>
</evidence>
<keyword evidence="3" id="KW-1003">Cell membrane</keyword>
<evidence type="ECO:0000256" key="4">
    <source>
        <dbReference type="ARBA" id="ARBA00022692"/>
    </source>
</evidence>
<evidence type="ECO:0000256" key="6">
    <source>
        <dbReference type="ARBA" id="ARBA00023136"/>
    </source>
</evidence>
<dbReference type="InterPro" id="IPR000515">
    <property type="entry name" value="MetI-like"/>
</dbReference>
<dbReference type="Proteomes" id="UP000665561">
    <property type="component" value="Unassembled WGS sequence"/>
</dbReference>
<proteinExistence type="inferred from homology"/>
<comment type="similarity">
    <text evidence="7">Belongs to the binding-protein-dependent transport system permease family.</text>
</comment>
<dbReference type="InterPro" id="IPR051393">
    <property type="entry name" value="ABC_transporter_permease"/>
</dbReference>
<dbReference type="PANTHER" id="PTHR30193">
    <property type="entry name" value="ABC TRANSPORTER PERMEASE PROTEIN"/>
    <property type="match status" value="1"/>
</dbReference>
<keyword evidence="4 7" id="KW-0812">Transmembrane</keyword>
<protein>
    <submittedName>
        <fullName evidence="9">ABC transporter permease subunit</fullName>
    </submittedName>
</protein>
<reference evidence="9 10" key="1">
    <citation type="submission" date="2020-01" db="EMBL/GenBank/DDBJ databases">
        <title>Paenibacillus soybeanensis sp. nov. isolated from the nodules of soybean (Glycine max(L.) Merr).</title>
        <authorList>
            <person name="Wang H."/>
        </authorList>
    </citation>
    <scope>NUCLEOTIDE SEQUENCE [LARGE SCALE GENOMIC DNA]</scope>
    <source>
        <strain evidence="9 10">T1</strain>
    </source>
</reference>